<name>A0ABV8IGX3_9ACTN</name>
<organism evidence="1 2">
    <name type="scientific">Actinoplanes subglobosus</name>
    <dbReference type="NCBI Taxonomy" id="1547892"/>
    <lineage>
        <taxon>Bacteria</taxon>
        <taxon>Bacillati</taxon>
        <taxon>Actinomycetota</taxon>
        <taxon>Actinomycetes</taxon>
        <taxon>Micromonosporales</taxon>
        <taxon>Micromonosporaceae</taxon>
        <taxon>Actinoplanes</taxon>
    </lineage>
</organism>
<dbReference type="EMBL" id="JBHSBL010000002">
    <property type="protein sequence ID" value="MFC4063483.1"/>
    <property type="molecule type" value="Genomic_DNA"/>
</dbReference>
<gene>
    <name evidence="1" type="ORF">ACFO0C_00955</name>
</gene>
<protein>
    <submittedName>
        <fullName evidence="1">Uncharacterized protein</fullName>
    </submittedName>
</protein>
<proteinExistence type="predicted"/>
<evidence type="ECO:0000313" key="2">
    <source>
        <dbReference type="Proteomes" id="UP001595867"/>
    </source>
</evidence>
<keyword evidence="2" id="KW-1185">Reference proteome</keyword>
<comment type="caution">
    <text evidence="1">The sequence shown here is derived from an EMBL/GenBank/DDBJ whole genome shotgun (WGS) entry which is preliminary data.</text>
</comment>
<accession>A0ABV8IGX3</accession>
<sequence length="143" mass="14641">MLADRSGPPGPAMILAVAYALGARDAADRVAAVDAFLTLPAHAGPVGAALGDLCSDGTVKLNRVAAALTGVHQAGAVWQLLAAAILPLLATTPRGLPDLLELATHVATALDIRADLPHLADLARRPGNTRLLREARRLQAALS</sequence>
<evidence type="ECO:0000313" key="1">
    <source>
        <dbReference type="EMBL" id="MFC4063483.1"/>
    </source>
</evidence>
<dbReference type="RefSeq" id="WP_378064731.1">
    <property type="nucleotide sequence ID" value="NZ_JBHSBL010000002.1"/>
</dbReference>
<dbReference type="Proteomes" id="UP001595867">
    <property type="component" value="Unassembled WGS sequence"/>
</dbReference>
<reference evidence="2" key="1">
    <citation type="journal article" date="2019" name="Int. J. Syst. Evol. Microbiol.">
        <title>The Global Catalogue of Microorganisms (GCM) 10K type strain sequencing project: providing services to taxonomists for standard genome sequencing and annotation.</title>
        <authorList>
            <consortium name="The Broad Institute Genomics Platform"/>
            <consortium name="The Broad Institute Genome Sequencing Center for Infectious Disease"/>
            <person name="Wu L."/>
            <person name="Ma J."/>
        </authorList>
    </citation>
    <scope>NUCLEOTIDE SEQUENCE [LARGE SCALE GENOMIC DNA]</scope>
    <source>
        <strain evidence="2">TBRC 5832</strain>
    </source>
</reference>